<evidence type="ECO:0000259" key="4">
    <source>
        <dbReference type="SMART" id="SM01217"/>
    </source>
</evidence>
<dbReference type="InterPro" id="IPR017853">
    <property type="entry name" value="GH"/>
</dbReference>
<dbReference type="SUPFAM" id="SSF52279">
    <property type="entry name" value="Beta-D-glucan exohydrolase, C-terminal domain"/>
    <property type="match status" value="1"/>
</dbReference>
<dbReference type="PANTHER" id="PTHR42721:SF3">
    <property type="entry name" value="BETA-D-XYLOSIDASE 5-RELATED"/>
    <property type="match status" value="1"/>
</dbReference>
<accession>A0ABR9XJ19</accession>
<dbReference type="Pfam" id="PF14310">
    <property type="entry name" value="Fn3-like"/>
    <property type="match status" value="1"/>
</dbReference>
<dbReference type="Gene3D" id="2.60.40.10">
    <property type="entry name" value="Immunoglobulins"/>
    <property type="match status" value="1"/>
</dbReference>
<evidence type="ECO:0000256" key="1">
    <source>
        <dbReference type="ARBA" id="ARBA00005336"/>
    </source>
</evidence>
<dbReference type="Proteomes" id="UP000632774">
    <property type="component" value="Unassembled WGS sequence"/>
</dbReference>
<dbReference type="Pfam" id="PF00933">
    <property type="entry name" value="Glyco_hydro_3"/>
    <property type="match status" value="1"/>
</dbReference>
<dbReference type="InterPro" id="IPR036962">
    <property type="entry name" value="Glyco_hydro_3_N_sf"/>
</dbReference>
<comment type="caution">
    <text evidence="5">The sequence shown here is derived from an EMBL/GenBank/DDBJ whole genome shotgun (WGS) entry which is preliminary data.</text>
</comment>
<keyword evidence="3 5" id="KW-0378">Hydrolase</keyword>
<feature type="domain" description="Fibronectin type III-like" evidence="4">
    <location>
        <begin position="648"/>
        <end position="717"/>
    </location>
</feature>
<dbReference type="PRINTS" id="PR00133">
    <property type="entry name" value="GLHYDRLASE3"/>
</dbReference>
<dbReference type="RefSeq" id="WP_194106822.1">
    <property type="nucleotide sequence ID" value="NZ_JADFFM010000002.1"/>
</dbReference>
<sequence>MKSVKYLLSLLLLPAAVVVSLAQTLPFRDSRLSYEKRADDLIGRLTLEEKVSQMIDKAAAIPRLGIPEYNWWNECLHGVGRAGLATVFPMPIGSAASFDGPLVSKIGIVTSDEARAKYHEALRHNEHGRYQGLTFWSPNINIFRDPRWGRGMETYGEDPFLTATMGVNFVKGLQGDDPHYLKLVATPKHYMVHSGPEPERHQFNATTDRYDFLDTYLPAFKATVQKGKAFSIMSAYNAYNGTPAPANAFLLDKVLRKELGFNGYVVSDCDAVYDIYAYHKLAPSKEAASAQSVIAGTDLDCGPTYLTLVAAAKSGLITEAQINTSLKRLFMARLKLGMFDDDKLVKYASIPYSVVNSTKHQTLALEAARKSIVLLKNENHILPLSKSIKTLAVIGPNADAEKVQWGNYNGTPDKTVNITPLQGLRNKLPDAKIIYSQGCELADFTKAVTDSSIIRQNYNTALAAADKADAVVVFLGLTPTLEGEEMKVQAKGFAGGDRTSLDLPKPQEDLLKTIYKTGKPVVLVLLNGSALSINWEKENLPAIVESWYGGQSAGTAIADVLFGDYNPAGRLPVTFYKSVSDLPDFHDYAMGNRTYRYFKGDVLYPFGYGLSYTTFKYSGLTMPVTAVKGKAISVSVKITNTGKMDGDEVAELYVKHLNPSIRKPIVALQGFKRIFLKAGETKMVSFTLTPDQLMLVDKTDKWSQPSGQIQLSVGGSQPGERNVTSGNVVSKVITIR</sequence>
<dbReference type="SMART" id="SM01217">
    <property type="entry name" value="Fn3_like"/>
    <property type="match status" value="1"/>
</dbReference>
<dbReference type="PANTHER" id="PTHR42721">
    <property type="entry name" value="SUGAR HYDROLASE-RELATED"/>
    <property type="match status" value="1"/>
</dbReference>
<evidence type="ECO:0000313" key="5">
    <source>
        <dbReference type="EMBL" id="MBE9667352.1"/>
    </source>
</evidence>
<dbReference type="Gene3D" id="3.20.20.300">
    <property type="entry name" value="Glycoside hydrolase, family 3, N-terminal domain"/>
    <property type="match status" value="1"/>
</dbReference>
<reference evidence="5 6" key="1">
    <citation type="submission" date="2020-10" db="EMBL/GenBank/DDBJ databases">
        <title>Mucilaginibacter mali sp. nov., isolated from rhizosphere soil of apple orchard.</title>
        <authorList>
            <person name="Lee J.-S."/>
            <person name="Kim H.S."/>
            <person name="Kim J.-S."/>
        </authorList>
    </citation>
    <scope>NUCLEOTIDE SEQUENCE [LARGE SCALE GENOMIC DNA]</scope>
    <source>
        <strain evidence="5 6">KCTC 23157</strain>
    </source>
</reference>
<comment type="similarity">
    <text evidence="1">Belongs to the glycosyl hydrolase 3 family.</text>
</comment>
<keyword evidence="6" id="KW-1185">Reference proteome</keyword>
<evidence type="ECO:0000256" key="2">
    <source>
        <dbReference type="ARBA" id="ARBA00022729"/>
    </source>
</evidence>
<dbReference type="Gene3D" id="3.40.50.1700">
    <property type="entry name" value="Glycoside hydrolase family 3 C-terminal domain"/>
    <property type="match status" value="1"/>
</dbReference>
<dbReference type="EMBL" id="JADFFM010000002">
    <property type="protein sequence ID" value="MBE9667352.1"/>
    <property type="molecule type" value="Genomic_DNA"/>
</dbReference>
<gene>
    <name evidence="5" type="ORF">IRJ18_13355</name>
</gene>
<dbReference type="InterPro" id="IPR044993">
    <property type="entry name" value="BXL"/>
</dbReference>
<dbReference type="InterPro" id="IPR002772">
    <property type="entry name" value="Glyco_hydro_3_C"/>
</dbReference>
<dbReference type="InterPro" id="IPR026891">
    <property type="entry name" value="Fn3-like"/>
</dbReference>
<dbReference type="GO" id="GO:0016787">
    <property type="term" value="F:hydrolase activity"/>
    <property type="evidence" value="ECO:0007669"/>
    <property type="project" value="UniProtKB-KW"/>
</dbReference>
<dbReference type="InterPro" id="IPR013783">
    <property type="entry name" value="Ig-like_fold"/>
</dbReference>
<keyword evidence="2" id="KW-0732">Signal</keyword>
<proteinExistence type="inferred from homology"/>
<dbReference type="Pfam" id="PF01915">
    <property type="entry name" value="Glyco_hydro_3_C"/>
    <property type="match status" value="1"/>
</dbReference>
<name>A0ABR9XJ19_9SPHI</name>
<protein>
    <submittedName>
        <fullName evidence="5">Glycoside hydrolase family 3 C-terminal domain-containing protein</fullName>
    </submittedName>
</protein>
<dbReference type="InterPro" id="IPR036881">
    <property type="entry name" value="Glyco_hydro_3_C_sf"/>
</dbReference>
<organism evidence="5 6">
    <name type="scientific">Mucilaginibacter boryungensis</name>
    <dbReference type="NCBI Taxonomy" id="768480"/>
    <lineage>
        <taxon>Bacteria</taxon>
        <taxon>Pseudomonadati</taxon>
        <taxon>Bacteroidota</taxon>
        <taxon>Sphingobacteriia</taxon>
        <taxon>Sphingobacteriales</taxon>
        <taxon>Sphingobacteriaceae</taxon>
        <taxon>Mucilaginibacter</taxon>
    </lineage>
</organism>
<evidence type="ECO:0000313" key="6">
    <source>
        <dbReference type="Proteomes" id="UP000632774"/>
    </source>
</evidence>
<evidence type="ECO:0000256" key="3">
    <source>
        <dbReference type="ARBA" id="ARBA00022801"/>
    </source>
</evidence>
<dbReference type="SUPFAM" id="SSF51445">
    <property type="entry name" value="(Trans)glycosidases"/>
    <property type="match status" value="1"/>
</dbReference>
<dbReference type="InterPro" id="IPR001764">
    <property type="entry name" value="Glyco_hydro_3_N"/>
</dbReference>